<dbReference type="AlphaFoldDB" id="A0A0D9Y0L8"/>
<keyword evidence="1" id="KW-0732">Signal</keyword>
<dbReference type="EnsemblPlants" id="LPERR12G13650.1">
    <property type="protein sequence ID" value="LPERR12G13650.1"/>
    <property type="gene ID" value="LPERR12G13650"/>
</dbReference>
<evidence type="ECO:0000313" key="3">
    <source>
        <dbReference type="Proteomes" id="UP000032180"/>
    </source>
</evidence>
<feature type="chain" id="PRO_5002350548" description="Phytocyanin domain-containing protein" evidence="1">
    <location>
        <begin position="20"/>
        <end position="119"/>
    </location>
</feature>
<name>A0A0D9Y0L8_9ORYZ</name>
<sequence>MCQTPAATALLLLLYVVAAAATVAAGGVNVNSRYAVAAAASSWGLYGSHDAAAVLEADEAAAAISLAVGGPAKVSYNTVYPYGAAYCPTLACNTPVAAAKGNTAASSSSWLAAAPPAAN</sequence>
<dbReference type="Gramene" id="LPERR12G13650.1">
    <property type="protein sequence ID" value="LPERR12G13650.1"/>
    <property type="gene ID" value="LPERR12G13650"/>
</dbReference>
<evidence type="ECO:0008006" key="4">
    <source>
        <dbReference type="Google" id="ProtNLM"/>
    </source>
</evidence>
<organism evidence="2 3">
    <name type="scientific">Leersia perrieri</name>
    <dbReference type="NCBI Taxonomy" id="77586"/>
    <lineage>
        <taxon>Eukaryota</taxon>
        <taxon>Viridiplantae</taxon>
        <taxon>Streptophyta</taxon>
        <taxon>Embryophyta</taxon>
        <taxon>Tracheophyta</taxon>
        <taxon>Spermatophyta</taxon>
        <taxon>Magnoliopsida</taxon>
        <taxon>Liliopsida</taxon>
        <taxon>Poales</taxon>
        <taxon>Poaceae</taxon>
        <taxon>BOP clade</taxon>
        <taxon>Oryzoideae</taxon>
        <taxon>Oryzeae</taxon>
        <taxon>Oryzinae</taxon>
        <taxon>Leersia</taxon>
    </lineage>
</organism>
<keyword evidence="3" id="KW-1185">Reference proteome</keyword>
<proteinExistence type="predicted"/>
<evidence type="ECO:0000313" key="2">
    <source>
        <dbReference type="EnsemblPlants" id="LPERR12G13650.1"/>
    </source>
</evidence>
<protein>
    <recommendedName>
        <fullName evidence="4">Phytocyanin domain-containing protein</fullName>
    </recommendedName>
</protein>
<evidence type="ECO:0000256" key="1">
    <source>
        <dbReference type="SAM" id="SignalP"/>
    </source>
</evidence>
<dbReference type="HOGENOM" id="CLU_2064863_0_0_1"/>
<reference evidence="3" key="2">
    <citation type="submission" date="2013-12" db="EMBL/GenBank/DDBJ databases">
        <authorList>
            <person name="Yu Y."/>
            <person name="Lee S."/>
            <person name="de Baynast K."/>
            <person name="Wissotski M."/>
            <person name="Liu L."/>
            <person name="Talag J."/>
            <person name="Goicoechea J."/>
            <person name="Angelova A."/>
            <person name="Jetty R."/>
            <person name="Kudrna D."/>
            <person name="Golser W."/>
            <person name="Rivera L."/>
            <person name="Zhang J."/>
            <person name="Wing R."/>
        </authorList>
    </citation>
    <scope>NUCLEOTIDE SEQUENCE</scope>
</reference>
<reference evidence="2 3" key="1">
    <citation type="submission" date="2012-08" db="EMBL/GenBank/DDBJ databases">
        <title>Oryza genome evolution.</title>
        <authorList>
            <person name="Wing R.A."/>
        </authorList>
    </citation>
    <scope>NUCLEOTIDE SEQUENCE</scope>
</reference>
<reference evidence="2" key="3">
    <citation type="submission" date="2015-04" db="UniProtKB">
        <authorList>
            <consortium name="EnsemblPlants"/>
        </authorList>
    </citation>
    <scope>IDENTIFICATION</scope>
</reference>
<dbReference type="Proteomes" id="UP000032180">
    <property type="component" value="Chromosome 12"/>
</dbReference>
<feature type="signal peptide" evidence="1">
    <location>
        <begin position="1"/>
        <end position="19"/>
    </location>
</feature>
<accession>A0A0D9Y0L8</accession>